<accession>A0A8H8QPE8</accession>
<feature type="chain" id="PRO_5034965661" evidence="2">
    <location>
        <begin position="21"/>
        <end position="227"/>
    </location>
</feature>
<reference evidence="3" key="1">
    <citation type="submission" date="2018-08" db="EMBL/GenBank/DDBJ databases">
        <authorList>
            <person name="Guldener U."/>
        </authorList>
    </citation>
    <scope>NUCLEOTIDE SEQUENCE</scope>
    <source>
        <strain evidence="3">UB2</strain>
    </source>
</reference>
<comment type="caution">
    <text evidence="3">The sequence shown here is derived from an EMBL/GenBank/DDBJ whole genome shotgun (WGS) entry which is preliminary data.</text>
</comment>
<dbReference type="AlphaFoldDB" id="A0A8H8QPE8"/>
<gene>
    <name evidence="3" type="ORF">UBRO2_03729</name>
</gene>
<dbReference type="Proteomes" id="UP000658997">
    <property type="component" value="Unassembled WGS sequence"/>
</dbReference>
<evidence type="ECO:0000313" key="3">
    <source>
        <dbReference type="EMBL" id="SYW80461.1"/>
    </source>
</evidence>
<sequence length="227" mass="24904">MLSPLLTFVALCSLSPSLCSFNVTTTTDDSLDISAQLFWQSTTPTSSTTQTRNIPVLSRSGSTSTPDIYISCPNRVSGSATGKKNFTWLSADILCLITIIYNSTPVKPNHIKAKLRWVQETYYKEKKKLPLTGAGMLLEDMDASNLSYTSCLALSTKYAWFEKMHEMMNGRSSAEPATLITTPSLNFTSNDKAGMPPTAQLKYPWIFLAASCMITALMAMACLLFST</sequence>
<keyword evidence="2" id="KW-0732">Signal</keyword>
<feature type="transmembrane region" description="Helical" evidence="1">
    <location>
        <begin position="205"/>
        <end position="225"/>
    </location>
</feature>
<evidence type="ECO:0000256" key="2">
    <source>
        <dbReference type="SAM" id="SignalP"/>
    </source>
</evidence>
<keyword evidence="4" id="KW-1185">Reference proteome</keyword>
<proteinExistence type="predicted"/>
<name>A0A8H8QPE8_9BASI</name>
<feature type="signal peptide" evidence="2">
    <location>
        <begin position="1"/>
        <end position="20"/>
    </location>
</feature>
<organism evidence="3 4">
    <name type="scientific">Ustilago bromivora</name>
    <dbReference type="NCBI Taxonomy" id="307758"/>
    <lineage>
        <taxon>Eukaryota</taxon>
        <taxon>Fungi</taxon>
        <taxon>Dikarya</taxon>
        <taxon>Basidiomycota</taxon>
        <taxon>Ustilaginomycotina</taxon>
        <taxon>Ustilaginomycetes</taxon>
        <taxon>Ustilaginales</taxon>
        <taxon>Ustilaginaceae</taxon>
        <taxon>Ustilago</taxon>
    </lineage>
</organism>
<evidence type="ECO:0000313" key="4">
    <source>
        <dbReference type="Proteomes" id="UP000658997"/>
    </source>
</evidence>
<evidence type="ECO:0000256" key="1">
    <source>
        <dbReference type="SAM" id="Phobius"/>
    </source>
</evidence>
<keyword evidence="1" id="KW-0472">Membrane</keyword>
<dbReference type="EMBL" id="ULHB01000074">
    <property type="protein sequence ID" value="SYW80461.1"/>
    <property type="molecule type" value="Genomic_DNA"/>
</dbReference>
<keyword evidence="1" id="KW-1133">Transmembrane helix</keyword>
<keyword evidence="1" id="KW-0812">Transmembrane</keyword>
<protein>
    <submittedName>
        <fullName evidence="3">Uncharacterized protein</fullName>
    </submittedName>
</protein>